<feature type="transmembrane region" description="Helical" evidence="1">
    <location>
        <begin position="173"/>
        <end position="192"/>
    </location>
</feature>
<feature type="transmembrane region" description="Helical" evidence="1">
    <location>
        <begin position="212"/>
        <end position="235"/>
    </location>
</feature>
<keyword evidence="1" id="KW-0812">Transmembrane</keyword>
<feature type="domain" description="CAAX prenyl protease 2/Lysostaphin resistance protein A-like" evidence="2">
    <location>
        <begin position="131"/>
        <end position="238"/>
    </location>
</feature>
<feature type="transmembrane region" description="Helical" evidence="1">
    <location>
        <begin position="6"/>
        <end position="23"/>
    </location>
</feature>
<dbReference type="AlphaFoldDB" id="A0AAU7BRX2"/>
<proteinExistence type="predicted"/>
<sequence>MKKAILETLFYLVLISPIIIYSLKDKKRQTLKVILAFASIALLSNVLMIVPIEYESLVLFDSKWNWSGKLYATLGVLLFLVVYGKFQLKDYYLTLKQNKSFLKKGILILLVYILIEVISYVFLSNKMPWSLDTLLYQLTMPGIQEEVASRAIIIGLLVQVLSSEKKLFKKSRINPAILVASLMFGFGHGLFLNDSLEVTFYAYPFIRTTLIGYLYGWITVKSGSILLALVSHNLLNFITSLMRML</sequence>
<gene>
    <name evidence="3" type="ORF">ABGB03_12630</name>
</gene>
<feature type="transmembrane region" description="Helical" evidence="1">
    <location>
        <begin position="30"/>
        <end position="50"/>
    </location>
</feature>
<organism evidence="3">
    <name type="scientific">Pontimicrobium sp. SW4</name>
    <dbReference type="NCBI Taxonomy" id="3153519"/>
    <lineage>
        <taxon>Bacteria</taxon>
        <taxon>Pseudomonadati</taxon>
        <taxon>Bacteroidota</taxon>
        <taxon>Flavobacteriia</taxon>
        <taxon>Flavobacteriales</taxon>
        <taxon>Flavobacteriaceae</taxon>
        <taxon>Pontimicrobium</taxon>
    </lineage>
</organism>
<evidence type="ECO:0000256" key="1">
    <source>
        <dbReference type="SAM" id="Phobius"/>
    </source>
</evidence>
<dbReference type="EMBL" id="CP157199">
    <property type="protein sequence ID" value="XBG60704.1"/>
    <property type="molecule type" value="Genomic_DNA"/>
</dbReference>
<keyword evidence="3" id="KW-0378">Hydrolase</keyword>
<name>A0AAU7BRX2_9FLAO</name>
<dbReference type="GO" id="GO:0004175">
    <property type="term" value="F:endopeptidase activity"/>
    <property type="evidence" value="ECO:0007669"/>
    <property type="project" value="UniProtKB-ARBA"/>
</dbReference>
<dbReference type="GO" id="GO:0080120">
    <property type="term" value="P:CAAX-box protein maturation"/>
    <property type="evidence" value="ECO:0007669"/>
    <property type="project" value="UniProtKB-ARBA"/>
</dbReference>
<evidence type="ECO:0000259" key="2">
    <source>
        <dbReference type="Pfam" id="PF02517"/>
    </source>
</evidence>
<keyword evidence="1" id="KW-0472">Membrane</keyword>
<reference evidence="3" key="1">
    <citation type="submission" date="2024-05" db="EMBL/GenBank/DDBJ databases">
        <title>Pontimicrobium maritimus sp. nov., isolated form sea water.</title>
        <authorList>
            <person name="Muhammad N."/>
            <person name="Vuong T.Q."/>
            <person name="Han H.L."/>
            <person name="Kim S.-G."/>
        </authorList>
    </citation>
    <scope>NUCLEOTIDE SEQUENCE</scope>
    <source>
        <strain evidence="3">SW4</strain>
    </source>
</reference>
<feature type="transmembrane region" description="Helical" evidence="1">
    <location>
        <begin position="106"/>
        <end position="123"/>
    </location>
</feature>
<dbReference type="EC" id="3.4.-.-" evidence="3"/>
<keyword evidence="1" id="KW-1133">Transmembrane helix</keyword>
<evidence type="ECO:0000313" key="3">
    <source>
        <dbReference type="EMBL" id="XBG60704.1"/>
    </source>
</evidence>
<feature type="transmembrane region" description="Helical" evidence="1">
    <location>
        <begin position="70"/>
        <end position="86"/>
    </location>
</feature>
<accession>A0AAU7BRX2</accession>
<dbReference type="InterPro" id="IPR003675">
    <property type="entry name" value="Rce1/LyrA-like_dom"/>
</dbReference>
<protein>
    <submittedName>
        <fullName evidence="3">CPBP family intramembrane glutamic endopeptidase</fullName>
        <ecNumber evidence="3">3.4.-.-</ecNumber>
    </submittedName>
</protein>
<dbReference type="RefSeq" id="WP_347922934.1">
    <property type="nucleotide sequence ID" value="NZ_CP157199.1"/>
</dbReference>
<dbReference type="Pfam" id="PF02517">
    <property type="entry name" value="Rce1-like"/>
    <property type="match status" value="1"/>
</dbReference>